<evidence type="ECO:0000313" key="1">
    <source>
        <dbReference type="EMBL" id="ABV98998.1"/>
    </source>
</evidence>
<reference evidence="1" key="1">
    <citation type="submission" date="2007-10" db="EMBL/GenBank/DDBJ databases">
        <title>Complete sequence of Salinispora arenicola CNS-205.</title>
        <authorList>
            <consortium name="US DOE Joint Genome Institute"/>
            <person name="Copeland A."/>
            <person name="Lucas S."/>
            <person name="Lapidus A."/>
            <person name="Barry K."/>
            <person name="Glavina del Rio T."/>
            <person name="Dalin E."/>
            <person name="Tice H."/>
            <person name="Pitluck S."/>
            <person name="Foster B."/>
            <person name="Schmutz J."/>
            <person name="Larimer F."/>
            <person name="Land M."/>
            <person name="Hauser L."/>
            <person name="Kyrpides N."/>
            <person name="Ivanova N."/>
            <person name="Jensen P.R."/>
            <person name="Moore B.S."/>
            <person name="Penn K."/>
            <person name="Jenkins C."/>
            <person name="Udwary D."/>
            <person name="Xiang L."/>
            <person name="Gontang E."/>
            <person name="Richardson P."/>
        </authorList>
    </citation>
    <scope>NUCLEOTIDE SEQUENCE [LARGE SCALE GENOMIC DNA]</scope>
    <source>
        <strain evidence="1">CNS-205</strain>
    </source>
</reference>
<sequence length="233" mass="25615">MSSAEGAGDGPDELEYIRSDWNRYRQLDRLVDHWQRPGWSAGRRSYHWIVRFDNRPTVQQLAARCQARLGHLNTLDLAPVESLHMTLQRVSFTDEITSSQALAVAAVATERCAAMRPFTATVGPLTGSANSVHLSVGPHRPFHLLRHAVVAATAHVRGTEAVPGHAATFDPHVSIAYNRRPTAAKPVIDQVATVRSLSPVTVQVDAISLVELRRDGHSYIWRQIMAVPLAGQG</sequence>
<accession>A8LV06</accession>
<evidence type="ECO:0008006" key="2">
    <source>
        <dbReference type="Google" id="ProtNLM"/>
    </source>
</evidence>
<protein>
    <recommendedName>
        <fullName evidence="2">2'-5' RNA ligase</fullName>
    </recommendedName>
</protein>
<dbReference type="Pfam" id="PF13563">
    <property type="entry name" value="2_5_RNA_ligase2"/>
    <property type="match status" value="1"/>
</dbReference>
<dbReference type="Gene3D" id="3.90.1140.10">
    <property type="entry name" value="Cyclic phosphodiesterase"/>
    <property type="match status" value="1"/>
</dbReference>
<dbReference type="SUPFAM" id="SSF55144">
    <property type="entry name" value="LigT-like"/>
    <property type="match status" value="1"/>
</dbReference>
<dbReference type="eggNOG" id="COG1514">
    <property type="taxonomic scope" value="Bacteria"/>
</dbReference>
<dbReference type="HOGENOM" id="CLU_103761_0_0_11"/>
<name>A8LV06_SALAI</name>
<dbReference type="OrthoDB" id="4541754at2"/>
<dbReference type="KEGG" id="saq:Sare_3191"/>
<organism evidence="1">
    <name type="scientific">Salinispora arenicola (strain CNS-205)</name>
    <dbReference type="NCBI Taxonomy" id="391037"/>
    <lineage>
        <taxon>Bacteria</taxon>
        <taxon>Bacillati</taxon>
        <taxon>Actinomycetota</taxon>
        <taxon>Actinomycetes</taxon>
        <taxon>Micromonosporales</taxon>
        <taxon>Micromonosporaceae</taxon>
        <taxon>Salinispora</taxon>
    </lineage>
</organism>
<dbReference type="PATRIC" id="fig|391037.6.peg.3222"/>
<dbReference type="InterPro" id="IPR009097">
    <property type="entry name" value="Cyclic_Pdiesterase"/>
</dbReference>
<dbReference type="AlphaFoldDB" id="A8LV06"/>
<dbReference type="STRING" id="391037.Sare_3191"/>
<proteinExistence type="predicted"/>
<dbReference type="EMBL" id="CP000850">
    <property type="protein sequence ID" value="ABV98998.1"/>
    <property type="molecule type" value="Genomic_DNA"/>
</dbReference>
<gene>
    <name evidence="1" type="ordered locus">Sare_3191</name>
</gene>